<dbReference type="Proteomes" id="UP000885759">
    <property type="component" value="Unassembled WGS sequence"/>
</dbReference>
<proteinExistence type="inferred from homology"/>
<keyword evidence="7 15" id="KW-1133">Transmembrane helix</keyword>
<dbReference type="EC" id="2.5.1.141" evidence="3 15"/>
<keyword evidence="6 15" id="KW-0812">Transmembrane</keyword>
<accession>A0A7C4V733</accession>
<keyword evidence="4 15" id="KW-1003">Cell membrane</keyword>
<keyword evidence="5 15" id="KW-0808">Transferase</keyword>
<dbReference type="Gene3D" id="1.20.120.1780">
    <property type="entry name" value="UbiA prenyltransferase"/>
    <property type="match status" value="1"/>
</dbReference>
<dbReference type="AlphaFoldDB" id="A0A7C4V733"/>
<evidence type="ECO:0000313" key="16">
    <source>
        <dbReference type="EMBL" id="HGY10091.1"/>
    </source>
</evidence>
<sequence>MKNANAQPSAFARYAWGLLLFTLGVIVWGAYVRATGSGDGCGQHWPTCQGALIPEPTQLKTIIEFSHRITSGLALLGVLALYAWGRRIFPKDHPAYFGVTLTLWVMIVETLAGGGLVLFQLVAYNDSVARVVIMAVHLLITLTLLASLTLAAYWASGGAPLRLKNQGAVGWAIGIAVLAFFVLAASGAVTALADTLFRAPSFWEGVKMDLSPTAHFLIRLRVLHPLIATSVGIYMLLMTGVVSRLRPSARVKRYGVALVALFAAQIAIGLWNMFSNTPESLQMLHLFSADVVWIAFVLFAVSALSSGVQAVEHAPAHQPSPQTHEGGGGATLKHYVALTKPRIISLLLFTALAGLFIAAGGWPGWKLFLVVLLGGYASAGAANAINMVIDRDIDARMERTRNRPTVQNRISSADALKFAFVLSAFAFVILWWGANLLAATLSLAGLMHYVLIYTLYLKRRSWSNIVIGGAAGAFPPLVGWAAVTGNLHLLAWYLFAIVFFWTPVHFWALALLIKDDYARVGVPMLPVVLGDRITVIQIALYAVLTAVISVMPLTLGQVGWIYAVSAGLLNLVLLAQSLMLYLRPERPQARRLFFYSMSYLALLFLAMAVDRSVHF</sequence>
<evidence type="ECO:0000256" key="13">
    <source>
        <dbReference type="ARBA" id="ARBA00047690"/>
    </source>
</evidence>
<feature type="transmembrane region" description="Helical" evidence="15">
    <location>
        <begin position="559"/>
        <end position="580"/>
    </location>
</feature>
<evidence type="ECO:0000256" key="15">
    <source>
        <dbReference type="HAMAP-Rule" id="MF_00154"/>
    </source>
</evidence>
<feature type="transmembrane region" description="Helical" evidence="15">
    <location>
        <begin position="168"/>
        <end position="193"/>
    </location>
</feature>
<feature type="transmembrane region" description="Helical" evidence="15">
    <location>
        <begin position="438"/>
        <end position="457"/>
    </location>
</feature>
<feature type="transmembrane region" description="Helical" evidence="15">
    <location>
        <begin position="368"/>
        <end position="389"/>
    </location>
</feature>
<dbReference type="GO" id="GO:0048034">
    <property type="term" value="P:heme O biosynthetic process"/>
    <property type="evidence" value="ECO:0007669"/>
    <property type="project" value="UniProtKB-UniRule"/>
</dbReference>
<evidence type="ECO:0000256" key="8">
    <source>
        <dbReference type="ARBA" id="ARBA00023133"/>
    </source>
</evidence>
<evidence type="ECO:0000256" key="9">
    <source>
        <dbReference type="ARBA" id="ARBA00023136"/>
    </source>
</evidence>
<dbReference type="InterPro" id="IPR006369">
    <property type="entry name" value="Protohaem_IX_farnesylTrfase"/>
</dbReference>
<evidence type="ECO:0000256" key="11">
    <source>
        <dbReference type="ARBA" id="ARBA00040810"/>
    </source>
</evidence>
<dbReference type="UniPathway" id="UPA00834">
    <property type="reaction ID" value="UER00712"/>
</dbReference>
<evidence type="ECO:0000256" key="1">
    <source>
        <dbReference type="ARBA" id="ARBA00004429"/>
    </source>
</evidence>
<dbReference type="GO" id="GO:0006784">
    <property type="term" value="P:heme A biosynthetic process"/>
    <property type="evidence" value="ECO:0007669"/>
    <property type="project" value="InterPro"/>
</dbReference>
<dbReference type="Gene3D" id="1.10.357.140">
    <property type="entry name" value="UbiA prenyltransferase"/>
    <property type="match status" value="1"/>
</dbReference>
<dbReference type="PROSITE" id="PS00943">
    <property type="entry name" value="UBIA"/>
    <property type="match status" value="1"/>
</dbReference>
<dbReference type="Pfam" id="PF02628">
    <property type="entry name" value="COX15-CtaA"/>
    <property type="match status" value="1"/>
</dbReference>
<evidence type="ECO:0000256" key="12">
    <source>
        <dbReference type="ARBA" id="ARBA00042475"/>
    </source>
</evidence>
<dbReference type="InterPro" id="IPR000537">
    <property type="entry name" value="UbiA_prenyltransferase"/>
</dbReference>
<evidence type="ECO:0000256" key="2">
    <source>
        <dbReference type="ARBA" id="ARBA00004919"/>
    </source>
</evidence>
<comment type="pathway">
    <text evidence="2 15">Porphyrin-containing compound metabolism; heme O biosynthesis; heme O from protoheme: step 1/1.</text>
</comment>
<comment type="miscellaneous">
    <text evidence="15">Carbon 2 of the heme B porphyrin ring is defined according to the Fischer nomenclature.</text>
</comment>
<comment type="caution">
    <text evidence="16">The sequence shown here is derived from an EMBL/GenBank/DDBJ whole genome shotgun (WGS) entry which is preliminary data.</text>
</comment>
<feature type="transmembrane region" description="Helical" evidence="15">
    <location>
        <begin position="464"/>
        <end position="483"/>
    </location>
</feature>
<protein>
    <recommendedName>
        <fullName evidence="11 15">Protoheme IX farnesyltransferase</fullName>
        <ecNumber evidence="3 15">2.5.1.141</ecNumber>
    </recommendedName>
    <alternativeName>
        <fullName evidence="12 15">Heme B farnesyltransferase</fullName>
    </alternativeName>
    <alternativeName>
        <fullName evidence="10 15">Heme O synthase</fullName>
    </alternativeName>
</protein>
<evidence type="ECO:0000256" key="3">
    <source>
        <dbReference type="ARBA" id="ARBA00012292"/>
    </source>
</evidence>
<dbReference type="InterPro" id="IPR003780">
    <property type="entry name" value="COX15/CtaA_fam"/>
</dbReference>
<comment type="similarity">
    <text evidence="15">Belongs to the UbiA prenyltransferase family. Protoheme IX farnesyltransferase subfamily.</text>
</comment>
<comment type="catalytic activity">
    <reaction evidence="13 15">
        <text>heme b + (2E,6E)-farnesyl diphosphate + H2O = Fe(II)-heme o + diphosphate</text>
        <dbReference type="Rhea" id="RHEA:28070"/>
        <dbReference type="ChEBI" id="CHEBI:15377"/>
        <dbReference type="ChEBI" id="CHEBI:33019"/>
        <dbReference type="ChEBI" id="CHEBI:60344"/>
        <dbReference type="ChEBI" id="CHEBI:60530"/>
        <dbReference type="ChEBI" id="CHEBI:175763"/>
        <dbReference type="EC" id="2.5.1.141"/>
    </reaction>
</comment>
<evidence type="ECO:0000256" key="5">
    <source>
        <dbReference type="ARBA" id="ARBA00022679"/>
    </source>
</evidence>
<feature type="transmembrane region" description="Helical" evidence="15">
    <location>
        <begin position="343"/>
        <end position="362"/>
    </location>
</feature>
<feature type="transmembrane region" description="Helical" evidence="15">
    <location>
        <begin position="12"/>
        <end position="31"/>
    </location>
</feature>
<dbReference type="CDD" id="cd13957">
    <property type="entry name" value="PT_UbiA_Cox10"/>
    <property type="match status" value="1"/>
</dbReference>
<feature type="transmembrane region" description="Helical" evidence="15">
    <location>
        <begin position="489"/>
        <end position="513"/>
    </location>
</feature>
<comment type="function">
    <text evidence="15">Converts heme B (protoheme IX) to heme O by substitution of the vinyl group on carbon 2 of heme B porphyrin ring with a hydroxyethyl farnesyl side group.</text>
</comment>
<feature type="transmembrane region" description="Helical" evidence="15">
    <location>
        <begin position="131"/>
        <end position="156"/>
    </location>
</feature>
<evidence type="ECO:0000256" key="14">
    <source>
        <dbReference type="ARBA" id="ARBA00061248"/>
    </source>
</evidence>
<gene>
    <name evidence="15" type="primary">ctaB</name>
    <name evidence="16" type="ORF">ENK37_08600</name>
</gene>
<dbReference type="NCBIfam" id="TIGR01473">
    <property type="entry name" value="cyoE_ctaB"/>
    <property type="match status" value="1"/>
</dbReference>
<evidence type="ECO:0000256" key="10">
    <source>
        <dbReference type="ARBA" id="ARBA00030253"/>
    </source>
</evidence>
<comment type="similarity">
    <text evidence="14">In the N-terminal section; belongs to the COX15/CtaA family.</text>
</comment>
<keyword evidence="9 15" id="KW-0472">Membrane</keyword>
<dbReference type="GO" id="GO:0008495">
    <property type="term" value="F:protoheme IX farnesyltransferase activity"/>
    <property type="evidence" value="ECO:0007669"/>
    <property type="project" value="UniProtKB-UniRule"/>
</dbReference>
<dbReference type="InterPro" id="IPR030470">
    <property type="entry name" value="UbiA_prenylTrfase_CS"/>
</dbReference>
<dbReference type="PANTHER" id="PTHR43448:SF7">
    <property type="entry name" value="4-HYDROXYBENZOATE SOLANESYLTRANSFERASE"/>
    <property type="match status" value="1"/>
</dbReference>
<dbReference type="PANTHER" id="PTHR43448">
    <property type="entry name" value="PROTOHEME IX FARNESYLTRANSFERASE, MITOCHONDRIAL"/>
    <property type="match status" value="1"/>
</dbReference>
<organism evidence="16">
    <name type="scientific">Oceanithermus profundus</name>
    <dbReference type="NCBI Taxonomy" id="187137"/>
    <lineage>
        <taxon>Bacteria</taxon>
        <taxon>Thermotogati</taxon>
        <taxon>Deinococcota</taxon>
        <taxon>Deinococci</taxon>
        <taxon>Thermales</taxon>
        <taxon>Thermaceae</taxon>
        <taxon>Oceanithermus</taxon>
    </lineage>
</organism>
<comment type="subcellular location">
    <subcellularLocation>
        <location evidence="1">Cell inner membrane</location>
        <topology evidence="1">Multi-pass membrane protein</topology>
    </subcellularLocation>
    <subcellularLocation>
        <location evidence="15">Cell membrane</location>
        <topology evidence="15">Multi-pass membrane protein</topology>
    </subcellularLocation>
</comment>
<dbReference type="GO" id="GO:0005886">
    <property type="term" value="C:plasma membrane"/>
    <property type="evidence" value="ECO:0007669"/>
    <property type="project" value="UniProtKB-SubCell"/>
</dbReference>
<evidence type="ECO:0000256" key="4">
    <source>
        <dbReference type="ARBA" id="ARBA00022475"/>
    </source>
</evidence>
<reference evidence="16" key="1">
    <citation type="journal article" date="2020" name="mSystems">
        <title>Genome- and Community-Level Interaction Insights into Carbon Utilization and Element Cycling Functions of Hydrothermarchaeota in Hydrothermal Sediment.</title>
        <authorList>
            <person name="Zhou Z."/>
            <person name="Liu Y."/>
            <person name="Xu W."/>
            <person name="Pan J."/>
            <person name="Luo Z.H."/>
            <person name="Li M."/>
        </authorList>
    </citation>
    <scope>NUCLEOTIDE SEQUENCE [LARGE SCALE GENOMIC DNA]</scope>
    <source>
        <strain evidence="16">HyVt-570</strain>
    </source>
</reference>
<feature type="transmembrane region" description="Helical" evidence="15">
    <location>
        <begin position="286"/>
        <end position="304"/>
    </location>
</feature>
<dbReference type="Pfam" id="PF01040">
    <property type="entry name" value="UbiA"/>
    <property type="match status" value="1"/>
</dbReference>
<feature type="transmembrane region" description="Helical" evidence="15">
    <location>
        <begin position="410"/>
        <end position="432"/>
    </location>
</feature>
<evidence type="ECO:0000256" key="6">
    <source>
        <dbReference type="ARBA" id="ARBA00022692"/>
    </source>
</evidence>
<dbReference type="HAMAP" id="MF_00154">
    <property type="entry name" value="CyoE_CtaB"/>
    <property type="match status" value="1"/>
</dbReference>
<feature type="transmembrane region" description="Helical" evidence="15">
    <location>
        <begin position="222"/>
        <end position="242"/>
    </location>
</feature>
<feature type="transmembrane region" description="Helical" evidence="15">
    <location>
        <begin position="254"/>
        <end position="274"/>
    </location>
</feature>
<feature type="transmembrane region" description="Helical" evidence="15">
    <location>
        <begin position="96"/>
        <end position="119"/>
    </location>
</feature>
<evidence type="ECO:0000256" key="7">
    <source>
        <dbReference type="ARBA" id="ARBA00022989"/>
    </source>
</evidence>
<keyword evidence="8 15" id="KW-0350">Heme biosynthesis</keyword>
<feature type="transmembrane region" description="Helical" evidence="15">
    <location>
        <begin position="592"/>
        <end position="609"/>
    </location>
</feature>
<dbReference type="NCBIfam" id="NF003349">
    <property type="entry name" value="PRK04375.1-2"/>
    <property type="match status" value="1"/>
</dbReference>
<name>A0A7C4V733_9DEIN</name>
<dbReference type="FunFam" id="1.10.357.140:FF:000001">
    <property type="entry name" value="Protoheme IX farnesyltransferase"/>
    <property type="match status" value="1"/>
</dbReference>
<feature type="transmembrane region" description="Helical" evidence="15">
    <location>
        <begin position="533"/>
        <end position="553"/>
    </location>
</feature>
<dbReference type="InterPro" id="IPR044878">
    <property type="entry name" value="UbiA_sf"/>
</dbReference>
<dbReference type="EMBL" id="DRPZ01000218">
    <property type="protein sequence ID" value="HGY10091.1"/>
    <property type="molecule type" value="Genomic_DNA"/>
</dbReference>
<comment type="caution">
    <text evidence="15">Lacks conserved residue(s) required for the propagation of feature annotation.</text>
</comment>